<dbReference type="Proteomes" id="UP001596087">
    <property type="component" value="Unassembled WGS sequence"/>
</dbReference>
<evidence type="ECO:0000313" key="2">
    <source>
        <dbReference type="EMBL" id="MFC5178369.1"/>
    </source>
</evidence>
<sequence>MTASSPASPADEGSLALEDLSYRAAVIDLLGAIAYGEISAFERLAEDATMAPSLEDKVAILAMAATEFGHLELLHDRLRELGADPYAAMAPFRVALDKFHEHTAPSDWFESLIKAYVGDGMAADFYREIAAYLDPRTRDVVVASLSDAGHSDFVVDRVRGAIEQDPRLGGRLALWGRRLMGEALTQAQRVAAERDALSSLLAGGIDRPGLDLAAIGRMFTRITELHTDRMARLGLDA</sequence>
<dbReference type="Gene3D" id="1.20.1260.10">
    <property type="match status" value="1"/>
</dbReference>
<feature type="domain" description="Ferritin-like" evidence="1">
    <location>
        <begin position="22"/>
        <end position="204"/>
    </location>
</feature>
<dbReference type="RefSeq" id="WP_378591956.1">
    <property type="nucleotide sequence ID" value="NZ_JBHSKD010000023.1"/>
</dbReference>
<dbReference type="CDD" id="cd00657">
    <property type="entry name" value="Ferritin_like"/>
    <property type="match status" value="1"/>
</dbReference>
<protein>
    <submittedName>
        <fullName evidence="2">Ferritin-like fold-containing protein</fullName>
    </submittedName>
</protein>
<dbReference type="InterPro" id="IPR009078">
    <property type="entry name" value="Ferritin-like_SF"/>
</dbReference>
<reference evidence="3" key="1">
    <citation type="journal article" date="2019" name="Int. J. Syst. Evol. Microbiol.">
        <title>The Global Catalogue of Microorganisms (GCM) 10K type strain sequencing project: providing services to taxonomists for standard genome sequencing and annotation.</title>
        <authorList>
            <consortium name="The Broad Institute Genomics Platform"/>
            <consortium name="The Broad Institute Genome Sequencing Center for Infectious Disease"/>
            <person name="Wu L."/>
            <person name="Ma J."/>
        </authorList>
    </citation>
    <scope>NUCLEOTIDE SEQUENCE [LARGE SCALE GENOMIC DNA]</scope>
    <source>
        <strain evidence="3">DFY41</strain>
    </source>
</reference>
<dbReference type="InterPro" id="IPR012347">
    <property type="entry name" value="Ferritin-like"/>
</dbReference>
<dbReference type="EMBL" id="JBHSKD010000023">
    <property type="protein sequence ID" value="MFC5178369.1"/>
    <property type="molecule type" value="Genomic_DNA"/>
</dbReference>
<dbReference type="SUPFAM" id="SSF47240">
    <property type="entry name" value="Ferritin-like"/>
    <property type="match status" value="1"/>
</dbReference>
<dbReference type="Pfam" id="PF13794">
    <property type="entry name" value="MiaE_2"/>
    <property type="match status" value="1"/>
</dbReference>
<proteinExistence type="predicted"/>
<gene>
    <name evidence="2" type="ORF">ACFPGP_16945</name>
</gene>
<keyword evidence="3" id="KW-1185">Reference proteome</keyword>
<evidence type="ECO:0000259" key="1">
    <source>
        <dbReference type="Pfam" id="PF13794"/>
    </source>
</evidence>
<dbReference type="InterPro" id="IPR059125">
    <property type="entry name" value="Ferritin_actino"/>
</dbReference>
<accession>A0ABW0BM43</accession>
<evidence type="ECO:0000313" key="3">
    <source>
        <dbReference type="Proteomes" id="UP001596087"/>
    </source>
</evidence>
<name>A0ABW0BM43_9ACTN</name>
<organism evidence="2 3">
    <name type="scientific">Nocardioides taihuensis</name>
    <dbReference type="NCBI Taxonomy" id="1835606"/>
    <lineage>
        <taxon>Bacteria</taxon>
        <taxon>Bacillati</taxon>
        <taxon>Actinomycetota</taxon>
        <taxon>Actinomycetes</taxon>
        <taxon>Propionibacteriales</taxon>
        <taxon>Nocardioidaceae</taxon>
        <taxon>Nocardioides</taxon>
    </lineage>
</organism>
<comment type="caution">
    <text evidence="2">The sequence shown here is derived from an EMBL/GenBank/DDBJ whole genome shotgun (WGS) entry which is preliminary data.</text>
</comment>